<dbReference type="GO" id="GO:0005743">
    <property type="term" value="C:mitochondrial inner membrane"/>
    <property type="evidence" value="ECO:0007669"/>
    <property type="project" value="UniProtKB-SubCell"/>
</dbReference>
<dbReference type="AlphaFoldDB" id="A0A1X6P5Q4"/>
<gene>
    <name evidence="9" type="ORF">BU14_0202s0018</name>
</gene>
<keyword evidence="5" id="KW-0999">Mitochondrion inner membrane</keyword>
<evidence type="ECO:0000256" key="1">
    <source>
        <dbReference type="ARBA" id="ARBA00004443"/>
    </source>
</evidence>
<accession>A0A1X6P5Q4</accession>
<evidence type="ECO:0000313" key="9">
    <source>
        <dbReference type="EMBL" id="OSX76231.1"/>
    </source>
</evidence>
<organism evidence="9 10">
    <name type="scientific">Porphyra umbilicalis</name>
    <name type="common">Purple laver</name>
    <name type="synonym">Red alga</name>
    <dbReference type="NCBI Taxonomy" id="2786"/>
    <lineage>
        <taxon>Eukaryota</taxon>
        <taxon>Rhodophyta</taxon>
        <taxon>Bangiophyceae</taxon>
        <taxon>Bangiales</taxon>
        <taxon>Bangiaceae</taxon>
        <taxon>Porphyra</taxon>
    </lineage>
</organism>
<keyword evidence="4" id="KW-0679">Respiratory chain</keyword>
<evidence type="ECO:0000256" key="5">
    <source>
        <dbReference type="ARBA" id="ARBA00022792"/>
    </source>
</evidence>
<protein>
    <recommendedName>
        <fullName evidence="11">NADH dehydrogenase [ubiquinone] 1 alpha subcomplex subunit 5</fullName>
    </recommendedName>
</protein>
<dbReference type="Proteomes" id="UP000218209">
    <property type="component" value="Unassembled WGS sequence"/>
</dbReference>
<dbReference type="EMBL" id="KV918875">
    <property type="protein sequence ID" value="OSX76231.1"/>
    <property type="molecule type" value="Genomic_DNA"/>
</dbReference>
<sequence length="139" mass="14339">MLRAASVGRARSAAAAVASTAARGVRGVANRVSGHAGLTRDANPHETLRALYAETAAALDAIPASAAYRLNVEKVTAHRLGLVNATPDVGALEAKIGVGAVEEVIAAAKAELQLIPTMAEWAPWKLPDGKQKVEVTLVE</sequence>
<evidence type="ECO:0000313" key="10">
    <source>
        <dbReference type="Proteomes" id="UP000218209"/>
    </source>
</evidence>
<evidence type="ECO:0000256" key="6">
    <source>
        <dbReference type="ARBA" id="ARBA00022982"/>
    </source>
</evidence>
<dbReference type="InterPro" id="IPR006806">
    <property type="entry name" value="NDUFA5"/>
</dbReference>
<keyword evidence="8" id="KW-0472">Membrane</keyword>
<keyword evidence="10" id="KW-1185">Reference proteome</keyword>
<reference evidence="9 10" key="1">
    <citation type="submission" date="2017-03" db="EMBL/GenBank/DDBJ databases">
        <title>WGS assembly of Porphyra umbilicalis.</title>
        <authorList>
            <person name="Brawley S.H."/>
            <person name="Blouin N.A."/>
            <person name="Ficko-Blean E."/>
            <person name="Wheeler G.L."/>
            <person name="Lohr M."/>
            <person name="Goodson H.V."/>
            <person name="Jenkins J.W."/>
            <person name="Blaby-Haas C.E."/>
            <person name="Helliwell K.E."/>
            <person name="Chan C."/>
            <person name="Marriage T."/>
            <person name="Bhattacharya D."/>
            <person name="Klein A.S."/>
            <person name="Badis Y."/>
            <person name="Brodie J."/>
            <person name="Cao Y."/>
            <person name="Collen J."/>
            <person name="Dittami S.M."/>
            <person name="Gachon C.M."/>
            <person name="Green B.R."/>
            <person name="Karpowicz S."/>
            <person name="Kim J.W."/>
            <person name="Kudahl U."/>
            <person name="Lin S."/>
            <person name="Michel G."/>
            <person name="Mittag M."/>
            <person name="Olson B.J."/>
            <person name="Pangilinan J."/>
            <person name="Peng Y."/>
            <person name="Qiu H."/>
            <person name="Shu S."/>
            <person name="Singer J.T."/>
            <person name="Smith A.G."/>
            <person name="Sprecher B.N."/>
            <person name="Wagner V."/>
            <person name="Wang W."/>
            <person name="Wang Z.-Y."/>
            <person name="Yan J."/>
            <person name="Yarish C."/>
            <person name="Zoeuner-Riek S."/>
            <person name="Zhuang Y."/>
            <person name="Zou Y."/>
            <person name="Lindquist E.A."/>
            <person name="Grimwood J."/>
            <person name="Barry K."/>
            <person name="Rokhsar D.S."/>
            <person name="Schmutz J."/>
            <person name="Stiller J.W."/>
            <person name="Grossman A.R."/>
            <person name="Prochnik S.E."/>
        </authorList>
    </citation>
    <scope>NUCLEOTIDE SEQUENCE [LARGE SCALE GENOMIC DNA]</scope>
    <source>
        <strain evidence="9">4086291</strain>
    </source>
</reference>
<evidence type="ECO:0000256" key="4">
    <source>
        <dbReference type="ARBA" id="ARBA00022660"/>
    </source>
</evidence>
<evidence type="ECO:0000256" key="3">
    <source>
        <dbReference type="ARBA" id="ARBA00022448"/>
    </source>
</evidence>
<keyword evidence="6" id="KW-0249">Electron transport</keyword>
<dbReference type="PANTHER" id="PTHR12653:SF0">
    <property type="entry name" value="NADH DEHYDROGENASE [UBIQUINONE] 1 ALPHA SUBCOMPLEX SUBUNIT 5"/>
    <property type="match status" value="1"/>
</dbReference>
<proteinExistence type="inferred from homology"/>
<keyword evidence="3" id="KW-0813">Transport</keyword>
<evidence type="ECO:0000256" key="8">
    <source>
        <dbReference type="ARBA" id="ARBA00023136"/>
    </source>
</evidence>
<evidence type="ECO:0000256" key="7">
    <source>
        <dbReference type="ARBA" id="ARBA00023128"/>
    </source>
</evidence>
<evidence type="ECO:0000256" key="2">
    <source>
        <dbReference type="ARBA" id="ARBA00010261"/>
    </source>
</evidence>
<keyword evidence="7" id="KW-0496">Mitochondrion</keyword>
<dbReference type="GO" id="GO:0022904">
    <property type="term" value="P:respiratory electron transport chain"/>
    <property type="evidence" value="ECO:0007669"/>
    <property type="project" value="InterPro"/>
</dbReference>
<comment type="subcellular location">
    <subcellularLocation>
        <location evidence="1">Mitochondrion inner membrane</location>
        <topology evidence="1">Peripheral membrane protein</topology>
        <orientation evidence="1">Matrix side</orientation>
    </subcellularLocation>
</comment>
<dbReference type="Pfam" id="PF04716">
    <property type="entry name" value="ETC_C1_NDUFA5"/>
    <property type="match status" value="1"/>
</dbReference>
<evidence type="ECO:0008006" key="11">
    <source>
        <dbReference type="Google" id="ProtNLM"/>
    </source>
</evidence>
<comment type="similarity">
    <text evidence="2">Belongs to the complex I NDUFA5 subunit family.</text>
</comment>
<dbReference type="PANTHER" id="PTHR12653">
    <property type="entry name" value="NADH-UBIQUINONE OXIDOREDUCTASE 13 KD-B SUBUNIT"/>
    <property type="match status" value="1"/>
</dbReference>
<name>A0A1X6P5Q4_PORUM</name>